<sequence length="186" mass="20212">MMEVDTLFVALLVIHVTAAAVWVGGNTVIELVFQRELNSINSSQAGLISKNAENAFTYMAWGALAAMTVTGLVMAAMPEIGILPYHIYKLLTIDPAAGTVGYSGPFLLVSMLLTLVALINASLLTWYFPPRLNLQKYSEDPTFRSRVLLSMQIQNRIAVVIVVLMAIYATLVEAPALMHIVMGVIA</sequence>
<evidence type="ECO:0000256" key="1">
    <source>
        <dbReference type="SAM" id="Phobius"/>
    </source>
</evidence>
<protein>
    <submittedName>
        <fullName evidence="2">Uncharacterized protein</fullName>
    </submittedName>
</protein>
<keyword evidence="1" id="KW-0472">Membrane</keyword>
<feature type="transmembrane region" description="Helical" evidence="1">
    <location>
        <begin position="106"/>
        <end position="128"/>
    </location>
</feature>
<name>A0A4P2VEF2_9ARCH</name>
<feature type="transmembrane region" description="Helical" evidence="1">
    <location>
        <begin position="157"/>
        <end position="185"/>
    </location>
</feature>
<dbReference type="Proteomes" id="UP000509448">
    <property type="component" value="Chromosome"/>
</dbReference>
<feature type="transmembrane region" description="Helical" evidence="1">
    <location>
        <begin position="58"/>
        <end position="85"/>
    </location>
</feature>
<gene>
    <name evidence="2" type="ORF">NAS2_0978</name>
</gene>
<organism evidence="2 3">
    <name type="scientific">Conexivisphaera calida</name>
    <dbReference type="NCBI Taxonomy" id="1874277"/>
    <lineage>
        <taxon>Archaea</taxon>
        <taxon>Nitrososphaerota</taxon>
        <taxon>Conexivisphaeria</taxon>
        <taxon>Conexivisphaerales</taxon>
        <taxon>Conexivisphaeraceae</taxon>
        <taxon>Conexivisphaera</taxon>
    </lineage>
</organism>
<keyword evidence="1" id="KW-1133">Transmembrane helix</keyword>
<proteinExistence type="predicted"/>
<dbReference type="AlphaFoldDB" id="A0A4P2VEF2"/>
<evidence type="ECO:0000313" key="3">
    <source>
        <dbReference type="Proteomes" id="UP000509448"/>
    </source>
</evidence>
<dbReference type="RefSeq" id="WP_174448609.1">
    <property type="nucleotide sequence ID" value="NZ_AP018732.1"/>
</dbReference>
<dbReference type="EMBL" id="AP018732">
    <property type="protein sequence ID" value="BBE42367.1"/>
    <property type="molecule type" value="Genomic_DNA"/>
</dbReference>
<accession>A0A4P2VEF2</accession>
<dbReference type="KEGG" id="ccai:NAS2_0978"/>
<keyword evidence="1" id="KW-0812">Transmembrane</keyword>
<evidence type="ECO:0000313" key="2">
    <source>
        <dbReference type="EMBL" id="BBE42367.1"/>
    </source>
</evidence>
<dbReference type="GeneID" id="55584791"/>
<reference evidence="2 3" key="1">
    <citation type="journal article" date="2019" name="ISME J.">
        <title>Isolation and characterization of a thermophilic sulfur- and iron-reducing thaumarchaeote from a terrestrial acidic hot spring.</title>
        <authorList>
            <person name="Kato S."/>
            <person name="Itoh T."/>
            <person name="Yuki M."/>
            <person name="Nagamori M."/>
            <person name="Ohnishi M."/>
            <person name="Uematsu K."/>
            <person name="Suzuki K."/>
            <person name="Takashina T."/>
            <person name="Ohkuma M."/>
        </authorList>
    </citation>
    <scope>NUCLEOTIDE SEQUENCE [LARGE SCALE GENOMIC DNA]</scope>
    <source>
        <strain evidence="2 3">NAS-02</strain>
    </source>
</reference>
<keyword evidence="3" id="KW-1185">Reference proteome</keyword>